<dbReference type="AlphaFoldDB" id="A0AA38NXW4"/>
<gene>
    <name evidence="3" type="ORF">F5878DRAFT_666533</name>
</gene>
<feature type="compositionally biased region" description="Polar residues" evidence="1">
    <location>
        <begin position="48"/>
        <end position="60"/>
    </location>
</feature>
<evidence type="ECO:0000256" key="2">
    <source>
        <dbReference type="SAM" id="SignalP"/>
    </source>
</evidence>
<evidence type="ECO:0000313" key="3">
    <source>
        <dbReference type="EMBL" id="KAJ3832483.1"/>
    </source>
</evidence>
<protein>
    <submittedName>
        <fullName evidence="3">Uncharacterized protein</fullName>
    </submittedName>
</protein>
<dbReference type="EMBL" id="MU806945">
    <property type="protein sequence ID" value="KAJ3832483.1"/>
    <property type="molecule type" value="Genomic_DNA"/>
</dbReference>
<keyword evidence="4" id="KW-1185">Reference proteome</keyword>
<feature type="chain" id="PRO_5041402072" evidence="2">
    <location>
        <begin position="25"/>
        <end position="197"/>
    </location>
</feature>
<evidence type="ECO:0000313" key="4">
    <source>
        <dbReference type="Proteomes" id="UP001163846"/>
    </source>
</evidence>
<feature type="signal peptide" evidence="2">
    <location>
        <begin position="1"/>
        <end position="24"/>
    </location>
</feature>
<accession>A0AA38NXW4</accession>
<reference evidence="3" key="1">
    <citation type="submission" date="2022-08" db="EMBL/GenBank/DDBJ databases">
        <authorList>
            <consortium name="DOE Joint Genome Institute"/>
            <person name="Min B."/>
            <person name="Riley R."/>
            <person name="Sierra-Patev S."/>
            <person name="Naranjo-Ortiz M."/>
            <person name="Looney B."/>
            <person name="Konkel Z."/>
            <person name="Slot J.C."/>
            <person name="Sakamoto Y."/>
            <person name="Steenwyk J.L."/>
            <person name="Rokas A."/>
            <person name="Carro J."/>
            <person name="Camarero S."/>
            <person name="Ferreira P."/>
            <person name="Molpeceres G."/>
            <person name="Ruiz-Duenas F.J."/>
            <person name="Serrano A."/>
            <person name="Henrissat B."/>
            <person name="Drula E."/>
            <person name="Hughes K.W."/>
            <person name="Mata J.L."/>
            <person name="Ishikawa N.K."/>
            <person name="Vargas-Isla R."/>
            <person name="Ushijima S."/>
            <person name="Smith C.A."/>
            <person name="Ahrendt S."/>
            <person name="Andreopoulos W."/>
            <person name="He G."/>
            <person name="Labutti K."/>
            <person name="Lipzen A."/>
            <person name="Ng V."/>
            <person name="Sandor L."/>
            <person name="Barry K."/>
            <person name="Martinez A.T."/>
            <person name="Xiao Y."/>
            <person name="Gibbons J.G."/>
            <person name="Terashima K."/>
            <person name="Hibbett D.S."/>
            <person name="Grigoriev I.V."/>
        </authorList>
    </citation>
    <scope>NUCLEOTIDE SEQUENCE</scope>
    <source>
        <strain evidence="3">TFB9207</strain>
    </source>
</reference>
<evidence type="ECO:0000256" key="1">
    <source>
        <dbReference type="SAM" id="MobiDB-lite"/>
    </source>
</evidence>
<comment type="caution">
    <text evidence="3">The sequence shown here is derived from an EMBL/GenBank/DDBJ whole genome shotgun (WGS) entry which is preliminary data.</text>
</comment>
<dbReference type="Proteomes" id="UP001163846">
    <property type="component" value="Unassembled WGS sequence"/>
</dbReference>
<keyword evidence="2" id="KW-0732">Signal</keyword>
<organism evidence="3 4">
    <name type="scientific">Lentinula raphanica</name>
    <dbReference type="NCBI Taxonomy" id="153919"/>
    <lineage>
        <taxon>Eukaryota</taxon>
        <taxon>Fungi</taxon>
        <taxon>Dikarya</taxon>
        <taxon>Basidiomycota</taxon>
        <taxon>Agaricomycotina</taxon>
        <taxon>Agaricomycetes</taxon>
        <taxon>Agaricomycetidae</taxon>
        <taxon>Agaricales</taxon>
        <taxon>Marasmiineae</taxon>
        <taxon>Omphalotaceae</taxon>
        <taxon>Lentinula</taxon>
    </lineage>
</organism>
<sequence>MTRSTTRALAILLLAGTISSGVLAAPASMFPPSTYSSPTLTGAHAPPSRTTTGQEPSSGGSEVVTRQLHRRRLIGDDLAVENSEHTENGDADLSVFVNLQNPAELSKRAGTNSDTMLVLERIKTQLDLFKRNDPGCKINSGNLGSYKQSIGMALGLTQSPTQAESKLAEELRSELEWAEGMLQIERGPKETSSLPRP</sequence>
<proteinExistence type="predicted"/>
<feature type="region of interest" description="Disordered" evidence="1">
    <location>
        <begin position="35"/>
        <end position="66"/>
    </location>
</feature>
<name>A0AA38NXW4_9AGAR</name>